<keyword evidence="1" id="KW-0812">Transmembrane</keyword>
<dbReference type="EMBL" id="JAYRBN010000063">
    <property type="protein sequence ID" value="KAL2738089.1"/>
    <property type="molecule type" value="Genomic_DNA"/>
</dbReference>
<proteinExistence type="predicted"/>
<evidence type="ECO:0000313" key="3">
    <source>
        <dbReference type="Proteomes" id="UP001607303"/>
    </source>
</evidence>
<name>A0ABD2BZU5_VESMC</name>
<organism evidence="2 3">
    <name type="scientific">Vespula maculifrons</name>
    <name type="common">Eastern yellow jacket</name>
    <name type="synonym">Wasp</name>
    <dbReference type="NCBI Taxonomy" id="7453"/>
    <lineage>
        <taxon>Eukaryota</taxon>
        <taxon>Metazoa</taxon>
        <taxon>Ecdysozoa</taxon>
        <taxon>Arthropoda</taxon>
        <taxon>Hexapoda</taxon>
        <taxon>Insecta</taxon>
        <taxon>Pterygota</taxon>
        <taxon>Neoptera</taxon>
        <taxon>Endopterygota</taxon>
        <taxon>Hymenoptera</taxon>
        <taxon>Apocrita</taxon>
        <taxon>Aculeata</taxon>
        <taxon>Vespoidea</taxon>
        <taxon>Vespidae</taxon>
        <taxon>Vespinae</taxon>
        <taxon>Vespula</taxon>
    </lineage>
</organism>
<dbReference type="AlphaFoldDB" id="A0ABD2BZU5"/>
<protein>
    <submittedName>
        <fullName evidence="2">WD repeat-containing protein 36</fullName>
    </submittedName>
</protein>
<keyword evidence="1" id="KW-0472">Membrane</keyword>
<accession>A0ABD2BZU5</accession>
<dbReference type="Proteomes" id="UP001607303">
    <property type="component" value="Unassembled WGS sequence"/>
</dbReference>
<feature type="transmembrane region" description="Helical" evidence="1">
    <location>
        <begin position="35"/>
        <end position="57"/>
    </location>
</feature>
<keyword evidence="1" id="KW-1133">Transmembrane helix</keyword>
<reference evidence="2 3" key="1">
    <citation type="journal article" date="2024" name="Ann. Entomol. Soc. Am.">
        <title>Genomic analyses of the southern and eastern yellowjacket wasps (Hymenoptera: Vespidae) reveal evolutionary signatures of social life.</title>
        <authorList>
            <person name="Catto M.A."/>
            <person name="Caine P.B."/>
            <person name="Orr S.E."/>
            <person name="Hunt B.G."/>
            <person name="Goodisman M.A.D."/>
        </authorList>
    </citation>
    <scope>NUCLEOTIDE SEQUENCE [LARGE SCALE GENOMIC DNA]</scope>
    <source>
        <strain evidence="2">232</strain>
        <tissue evidence="2">Head and thorax</tissue>
    </source>
</reference>
<sequence>MVQRKIFVRNHALGYVSNHIFIITKYVQRRKEKLLIIYHTLPFSVCLELILMIYVVYQQIPVAFIQLQKILSHLLLVDKNNFKV</sequence>
<comment type="caution">
    <text evidence="2">The sequence shown here is derived from an EMBL/GenBank/DDBJ whole genome shotgun (WGS) entry which is preliminary data.</text>
</comment>
<evidence type="ECO:0000256" key="1">
    <source>
        <dbReference type="SAM" id="Phobius"/>
    </source>
</evidence>
<gene>
    <name evidence="2" type="ORF">V1477_011448</name>
</gene>
<keyword evidence="3" id="KW-1185">Reference proteome</keyword>
<evidence type="ECO:0000313" key="2">
    <source>
        <dbReference type="EMBL" id="KAL2738089.1"/>
    </source>
</evidence>